<evidence type="ECO:0000313" key="4">
    <source>
        <dbReference type="EMBL" id="TWH80678.1"/>
    </source>
</evidence>
<accession>A0A562JBQ6</accession>
<dbReference type="SUPFAM" id="SSF53850">
    <property type="entry name" value="Periplasmic binding protein-like II"/>
    <property type="match status" value="1"/>
</dbReference>
<dbReference type="Proteomes" id="UP000315343">
    <property type="component" value="Unassembled WGS sequence"/>
</dbReference>
<comment type="similarity">
    <text evidence="1">Belongs to the bacterial solute-binding protein 1 family.</text>
</comment>
<dbReference type="OrthoDB" id="9763054at2"/>
<dbReference type="InterPro" id="IPR050490">
    <property type="entry name" value="Bact_solute-bd_prot1"/>
</dbReference>
<evidence type="ECO:0000256" key="2">
    <source>
        <dbReference type="ARBA" id="ARBA00022448"/>
    </source>
</evidence>
<dbReference type="RefSeq" id="WP_145082722.1">
    <property type="nucleotide sequence ID" value="NZ_DAMBUX010000011.1"/>
</dbReference>
<feature type="chain" id="PRO_5038765488" evidence="3">
    <location>
        <begin position="28"/>
        <end position="461"/>
    </location>
</feature>
<name>A0A562JBQ6_9FIRM</name>
<comment type="caution">
    <text evidence="4">The sequence shown here is derived from an EMBL/GenBank/DDBJ whole genome shotgun (WGS) entry which is preliminary data.</text>
</comment>
<dbReference type="InterPro" id="IPR006059">
    <property type="entry name" value="SBP"/>
</dbReference>
<reference evidence="4 5" key="1">
    <citation type="submission" date="2019-07" db="EMBL/GenBank/DDBJ databases">
        <title>Genomic Encyclopedia of Type Strains, Phase I: the one thousand microbial genomes (KMG-I) project.</title>
        <authorList>
            <person name="Kyrpides N."/>
        </authorList>
    </citation>
    <scope>NUCLEOTIDE SEQUENCE [LARGE SCALE GENOMIC DNA]</scope>
    <source>
        <strain evidence="4 5">DSM 13558</strain>
    </source>
</reference>
<dbReference type="AlphaFoldDB" id="A0A562JBQ6"/>
<keyword evidence="2" id="KW-0813">Transport</keyword>
<feature type="signal peptide" evidence="3">
    <location>
        <begin position="1"/>
        <end position="27"/>
    </location>
</feature>
<evidence type="ECO:0000313" key="5">
    <source>
        <dbReference type="Proteomes" id="UP000315343"/>
    </source>
</evidence>
<protein>
    <submittedName>
        <fullName evidence="4">N-acetylglucosamine transport system substrate-binding protein</fullName>
    </submittedName>
</protein>
<dbReference type="Pfam" id="PF13416">
    <property type="entry name" value="SBP_bac_8"/>
    <property type="match status" value="1"/>
</dbReference>
<evidence type="ECO:0000256" key="1">
    <source>
        <dbReference type="ARBA" id="ARBA00008520"/>
    </source>
</evidence>
<dbReference type="Gene3D" id="3.40.190.10">
    <property type="entry name" value="Periplasmic binding protein-like II"/>
    <property type="match status" value="1"/>
</dbReference>
<gene>
    <name evidence="4" type="ORF">LY60_01940</name>
</gene>
<dbReference type="PROSITE" id="PS51257">
    <property type="entry name" value="PROKAR_LIPOPROTEIN"/>
    <property type="match status" value="1"/>
</dbReference>
<dbReference type="PANTHER" id="PTHR43649:SF29">
    <property type="entry name" value="OSMOPROTECTIVE COMPOUNDS-BINDING PROTEIN GGTB"/>
    <property type="match status" value="1"/>
</dbReference>
<sequence>MKKFAKVLSITLVAAMLLAGCSSGGTAADSNAANNASNEAAPSVPQDKEVTLKVTFFEAGFGNKWQNWLKTEFEKQYPNVTVELVGDANLTETLTPMIESGVDAPDVYMANGSMWEEWGPQGLVMDLTSLYEEKVPGTDMTLDEYITDVAKDKFYFDLGKDNGGIKKYSVPWSAGPMSVVYNVNMFEEHGWEYPKTWEEFEALCEEIKSAGIAPLTYPGKFPNYTRPFIRGWQLQAMGEEKFFGEYKNPTSADIYGDTAVLESFKNFRKLFDKGYIMSGTTALDHTQVQMEFINNKVAMILNGYWLENEMSEAWPQGYRIAMAPVPQGGKVDKPVSFINMPDYMAIYNNTEVPEVAKAFVLFSLSPESCEQFAKLAGGLRPFNYELSDEVSEFTQTCQDVITNEAYYQYTDASSNPLMFKSLGNAYLTQISTGEITPEKAAEDFKNEAATEYDRVKTDLGL</sequence>
<proteinExistence type="inferred from homology"/>
<evidence type="ECO:0000256" key="3">
    <source>
        <dbReference type="SAM" id="SignalP"/>
    </source>
</evidence>
<dbReference type="PANTHER" id="PTHR43649">
    <property type="entry name" value="ARABINOSE-BINDING PROTEIN-RELATED"/>
    <property type="match status" value="1"/>
</dbReference>
<keyword evidence="5" id="KW-1185">Reference proteome</keyword>
<dbReference type="EMBL" id="VLKH01000004">
    <property type="protein sequence ID" value="TWH80678.1"/>
    <property type="molecule type" value="Genomic_DNA"/>
</dbReference>
<organism evidence="4 5">
    <name type="scientific">Sedimentibacter saalensis</name>
    <dbReference type="NCBI Taxonomy" id="130788"/>
    <lineage>
        <taxon>Bacteria</taxon>
        <taxon>Bacillati</taxon>
        <taxon>Bacillota</taxon>
        <taxon>Tissierellia</taxon>
        <taxon>Sedimentibacter</taxon>
    </lineage>
</organism>
<keyword evidence="3" id="KW-0732">Signal</keyword>